<dbReference type="OrthoDB" id="297219at2759"/>
<dbReference type="GO" id="GO:0031048">
    <property type="term" value="P:regulatory ncRNA-mediated heterochromatin formation"/>
    <property type="evidence" value="ECO:0007669"/>
    <property type="project" value="TreeGrafter"/>
</dbReference>
<dbReference type="InterPro" id="IPR011990">
    <property type="entry name" value="TPR-like_helical_dom_sf"/>
</dbReference>
<evidence type="ECO:0000256" key="4">
    <source>
        <dbReference type="SAM" id="MobiDB-lite"/>
    </source>
</evidence>
<dbReference type="AlphaFoldDB" id="A0A8S3TT89"/>
<accession>A0A8S3TT89</accession>
<feature type="compositionally biased region" description="Basic and acidic residues" evidence="4">
    <location>
        <begin position="50"/>
        <end position="60"/>
    </location>
</feature>
<keyword evidence="3" id="KW-0539">Nucleus</keyword>
<comment type="caution">
    <text evidence="5">The sequence shown here is derived from an EMBL/GenBank/DDBJ whole genome shotgun (WGS) entry which is preliminary data.</text>
</comment>
<feature type="region of interest" description="Disordered" evidence="4">
    <location>
        <begin position="80"/>
        <end position="106"/>
    </location>
</feature>
<organism evidence="5 6">
    <name type="scientific">Mytilus edulis</name>
    <name type="common">Blue mussel</name>
    <dbReference type="NCBI Taxonomy" id="6550"/>
    <lineage>
        <taxon>Eukaryota</taxon>
        <taxon>Metazoa</taxon>
        <taxon>Spiralia</taxon>
        <taxon>Lophotrochozoa</taxon>
        <taxon>Mollusca</taxon>
        <taxon>Bivalvia</taxon>
        <taxon>Autobranchia</taxon>
        <taxon>Pteriomorphia</taxon>
        <taxon>Mytilida</taxon>
        <taxon>Mytiloidea</taxon>
        <taxon>Mytilidae</taxon>
        <taxon>Mytilinae</taxon>
        <taxon>Mytilus</taxon>
    </lineage>
</organism>
<evidence type="ECO:0000313" key="6">
    <source>
        <dbReference type="Proteomes" id="UP000683360"/>
    </source>
</evidence>
<dbReference type="InterPro" id="IPR013633">
    <property type="entry name" value="NRDE-2"/>
</dbReference>
<dbReference type="GO" id="GO:1902369">
    <property type="term" value="P:negative regulation of RNA catabolic process"/>
    <property type="evidence" value="ECO:0007669"/>
    <property type="project" value="TreeGrafter"/>
</dbReference>
<evidence type="ECO:0000256" key="1">
    <source>
        <dbReference type="ARBA" id="ARBA00004123"/>
    </source>
</evidence>
<dbReference type="Proteomes" id="UP000683360">
    <property type="component" value="Unassembled WGS sequence"/>
</dbReference>
<feature type="compositionally biased region" description="Polar residues" evidence="4">
    <location>
        <begin position="34"/>
        <end position="43"/>
    </location>
</feature>
<dbReference type="PANTHER" id="PTHR13471">
    <property type="entry name" value="TETRATRICOPEPTIDE-LIKE HELICAL"/>
    <property type="match status" value="1"/>
</dbReference>
<dbReference type="SUPFAM" id="SSF48452">
    <property type="entry name" value="TPR-like"/>
    <property type="match status" value="1"/>
</dbReference>
<comment type="subcellular location">
    <subcellularLocation>
        <location evidence="1">Nucleus</location>
    </subcellularLocation>
</comment>
<evidence type="ECO:0000256" key="3">
    <source>
        <dbReference type="ARBA" id="ARBA00023242"/>
    </source>
</evidence>
<sequence length="753" mass="87820">MFPSARVIKTEDNDSKDRQSLDWLSLGSFQSELAGQINQQQTGNEDDHDDVEKITDRSSSEDPRTLIADWSYFRIPSTRISQKKKKEKHKHKKKKKKTKVKSPERKNTLVNTVREVLFKGNKVFIEEIPDLDSKDAYRLDRKSDINTWNYGSLYKGHVAKYHGNLHDCIGSSFARKVMMKENKQSKKTDFNRYCSKESRKLYLSIPVQKLLPQGQIREEQPDVISVKDTAVLNEKSDIRERLMDNATSLYIQGKGKESANDEPEVTEGESHLYKTIAEFNRKTRENPKDVDLWLEFIDFQDKVVLEDSSNRKIKENNILEKKISIIKKAMEANPSCIKLKMKYLDLCKGTMSPDIISKEMEQLLFIHPTNMLLWQQYLLFHQSCVSKFTVSKVCKVYHDCFNKLHGYMDGKLHTHTVNKNLHQEVLDVFVQYCYFLKQAGQIEKAVASFQAQIEYNLFCPSAVQGMYEESMYLFESFWDSGVARVGESGAKGWSYWYTNKEVVPESQATENKNLDAIEQDIVKKEQLKWKIWKEIEITRQSAHWLPWRPDLSKDETEEDCEDLDRLVLFDDINSILMVFPSSLHFLLVTTFLQFLNVGVENQSVLPPCSIDNLQRIINNTEIILVQDYMANSDMKLEIIKCFLDQMIDKFDCDDKTTFLMHKMYFHFQLCQNESKKISKFKKFVKGMLKEEHCRSNLCVWSAYCDILCKCGCHSEAIVVIETALSLVTDDTQKHSKIKLFRMLTELYLGNNLR</sequence>
<dbReference type="PANTHER" id="PTHR13471:SF0">
    <property type="entry name" value="NUCLEAR EXOSOME REGULATOR NRDE2"/>
    <property type="match status" value="1"/>
</dbReference>
<evidence type="ECO:0000313" key="5">
    <source>
        <dbReference type="EMBL" id="CAG2236937.1"/>
    </source>
</evidence>
<evidence type="ECO:0000256" key="2">
    <source>
        <dbReference type="ARBA" id="ARBA00009265"/>
    </source>
</evidence>
<comment type="similarity">
    <text evidence="2">Belongs to the NRDE2 family.</text>
</comment>
<dbReference type="GO" id="GO:0071013">
    <property type="term" value="C:catalytic step 2 spliceosome"/>
    <property type="evidence" value="ECO:0007669"/>
    <property type="project" value="TreeGrafter"/>
</dbReference>
<keyword evidence="6" id="KW-1185">Reference proteome</keyword>
<feature type="region of interest" description="Disordered" evidence="4">
    <location>
        <begin position="34"/>
        <end position="60"/>
    </location>
</feature>
<dbReference type="Pfam" id="PF08424">
    <property type="entry name" value="NRDE-2"/>
    <property type="match status" value="1"/>
</dbReference>
<reference evidence="5" key="1">
    <citation type="submission" date="2021-03" db="EMBL/GenBank/DDBJ databases">
        <authorList>
            <person name="Bekaert M."/>
        </authorList>
    </citation>
    <scope>NUCLEOTIDE SEQUENCE</scope>
</reference>
<dbReference type="Gene3D" id="1.25.40.10">
    <property type="entry name" value="Tetratricopeptide repeat domain"/>
    <property type="match status" value="1"/>
</dbReference>
<dbReference type="EMBL" id="CAJPWZ010002371">
    <property type="protein sequence ID" value="CAG2236937.1"/>
    <property type="molecule type" value="Genomic_DNA"/>
</dbReference>
<proteinExistence type="inferred from homology"/>
<gene>
    <name evidence="5" type="ORF">MEDL_49444</name>
</gene>
<protein>
    <submittedName>
        <fullName evidence="5">Uncharacterized protein</fullName>
    </submittedName>
</protein>
<feature type="compositionally biased region" description="Basic residues" evidence="4">
    <location>
        <begin position="81"/>
        <end position="100"/>
    </location>
</feature>
<name>A0A8S3TT89_MYTED</name>